<reference evidence="4 5" key="1">
    <citation type="submission" date="2021-03" db="EMBL/GenBank/DDBJ databases">
        <title>Genomic Encyclopedia of Type Strains, Phase IV (KMG-IV): sequencing the most valuable type-strain genomes for metagenomic binning, comparative biology and taxonomic classification.</title>
        <authorList>
            <person name="Goeker M."/>
        </authorList>
    </citation>
    <scope>NUCLEOTIDE SEQUENCE [LARGE SCALE GENOMIC DNA]</scope>
    <source>
        <strain evidence="4 5">DSM 1289</strain>
    </source>
</reference>
<feature type="domain" description="MurNAc-LAA" evidence="3">
    <location>
        <begin position="168"/>
        <end position="280"/>
    </location>
</feature>
<proteinExistence type="predicted"/>
<evidence type="ECO:0000256" key="1">
    <source>
        <dbReference type="ARBA" id="ARBA00022801"/>
    </source>
</evidence>
<dbReference type="PANTHER" id="PTHR30404">
    <property type="entry name" value="N-ACETYLMURAMOYL-L-ALANINE AMIDASE"/>
    <property type="match status" value="1"/>
</dbReference>
<dbReference type="EC" id="3.5.1.28" evidence="4"/>
<accession>A0ABS4EBK6</accession>
<evidence type="ECO:0000313" key="4">
    <source>
        <dbReference type="EMBL" id="MBP1855315.1"/>
    </source>
</evidence>
<dbReference type="EMBL" id="JAGGJX010000002">
    <property type="protein sequence ID" value="MBP1855315.1"/>
    <property type="molecule type" value="Genomic_DNA"/>
</dbReference>
<evidence type="ECO:0000256" key="2">
    <source>
        <dbReference type="SAM" id="Phobius"/>
    </source>
</evidence>
<dbReference type="Pfam" id="PF01520">
    <property type="entry name" value="Amidase_3"/>
    <property type="match status" value="1"/>
</dbReference>
<dbReference type="InterPro" id="IPR050695">
    <property type="entry name" value="N-acetylmuramoyl_amidase_3"/>
</dbReference>
<organism evidence="4 5">
    <name type="scientific">Metaclostridioides mangenotii</name>
    <dbReference type="NCBI Taxonomy" id="1540"/>
    <lineage>
        <taxon>Bacteria</taxon>
        <taxon>Bacillati</taxon>
        <taxon>Bacillota</taxon>
        <taxon>Clostridia</taxon>
        <taxon>Peptostreptococcales</taxon>
        <taxon>Peptostreptococcaceae</taxon>
        <taxon>Metaclostridioides</taxon>
    </lineage>
</organism>
<sequence>MKIKINKKLLNFITEKGVEMSEKKSDNSRGKTSKEKKKKRINKKKLLIVILVAAFFVFCIFKASQGVVGLIKSNNKISLKTEQKVKSDEQFDLGDEEENKNKKFTVLIDPGHGGNDKGSQSKTNSKLYEKDLNLEIAKKVANNLSKQKDVQVLVTRTDDKYVSLDERVNLAKQNSVDALISIHLNAQEGVTTATGIETWYRTGATDGSKKLAENVQVTTLSYVKEKDRGILENNFEVLRNTDMPAILVECGFLTNPADEKKLLSSKHQDQLAEGIVQGILTFLDNK</sequence>
<keyword evidence="2" id="KW-0472">Membrane</keyword>
<dbReference type="CDD" id="cd02696">
    <property type="entry name" value="MurNAc-LAA"/>
    <property type="match status" value="1"/>
</dbReference>
<keyword evidence="1 4" id="KW-0378">Hydrolase</keyword>
<name>A0ABS4EBK6_9FIRM</name>
<evidence type="ECO:0000259" key="3">
    <source>
        <dbReference type="SMART" id="SM00646"/>
    </source>
</evidence>
<dbReference type="Gene3D" id="3.40.630.40">
    <property type="entry name" value="Zn-dependent exopeptidases"/>
    <property type="match status" value="1"/>
</dbReference>
<protein>
    <submittedName>
        <fullName evidence="4">N-acetylmuramoyl-L-alanine amidase</fullName>
        <ecNumber evidence="4">3.5.1.28</ecNumber>
    </submittedName>
</protein>
<dbReference type="GO" id="GO:0008745">
    <property type="term" value="F:N-acetylmuramoyl-L-alanine amidase activity"/>
    <property type="evidence" value="ECO:0007669"/>
    <property type="project" value="UniProtKB-EC"/>
</dbReference>
<dbReference type="Proteomes" id="UP000767291">
    <property type="component" value="Unassembled WGS sequence"/>
</dbReference>
<dbReference type="PANTHER" id="PTHR30404:SF0">
    <property type="entry name" value="N-ACETYLMURAMOYL-L-ALANINE AMIDASE AMIC"/>
    <property type="match status" value="1"/>
</dbReference>
<evidence type="ECO:0000313" key="5">
    <source>
        <dbReference type="Proteomes" id="UP000767291"/>
    </source>
</evidence>
<dbReference type="SMART" id="SM00646">
    <property type="entry name" value="Ami_3"/>
    <property type="match status" value="1"/>
</dbReference>
<dbReference type="InterPro" id="IPR002508">
    <property type="entry name" value="MurNAc-LAA_cat"/>
</dbReference>
<keyword evidence="2" id="KW-1133">Transmembrane helix</keyword>
<keyword evidence="5" id="KW-1185">Reference proteome</keyword>
<dbReference type="SUPFAM" id="SSF53187">
    <property type="entry name" value="Zn-dependent exopeptidases"/>
    <property type="match status" value="1"/>
</dbReference>
<feature type="transmembrane region" description="Helical" evidence="2">
    <location>
        <begin position="46"/>
        <end position="71"/>
    </location>
</feature>
<comment type="caution">
    <text evidence="4">The sequence shown here is derived from an EMBL/GenBank/DDBJ whole genome shotgun (WGS) entry which is preliminary data.</text>
</comment>
<gene>
    <name evidence="4" type="ORF">J2Z43_001708</name>
</gene>
<keyword evidence="2" id="KW-0812">Transmembrane</keyword>